<evidence type="ECO:0000313" key="2">
    <source>
        <dbReference type="WBParaSite" id="PSAMB.scaffold10110size4343.g33074.t1"/>
    </source>
</evidence>
<sequence>MPIESSSSVQRYVLVPSSILTDSERNALLDRSRLNAASSTVSRIERQIASIASNPTLSSEHKAEQLKSAVSGLDSATRDYLHTVADANVNAADEPMMMTNVEEEESSSITAPYYTRPLPEQAPIAPADQSLAGRETLMFQQPVAIPTTAYRREPAVVASPNYFANFKNKFTRSGRRTNLTKRLIDEI</sequence>
<protein>
    <submittedName>
        <fullName evidence="2">Uncharacterized protein</fullName>
    </submittedName>
</protein>
<name>A0A914UGX2_9BILA</name>
<organism evidence="1 2">
    <name type="scientific">Plectus sambesii</name>
    <dbReference type="NCBI Taxonomy" id="2011161"/>
    <lineage>
        <taxon>Eukaryota</taxon>
        <taxon>Metazoa</taxon>
        <taxon>Ecdysozoa</taxon>
        <taxon>Nematoda</taxon>
        <taxon>Chromadorea</taxon>
        <taxon>Plectida</taxon>
        <taxon>Plectina</taxon>
        <taxon>Plectoidea</taxon>
        <taxon>Plectidae</taxon>
        <taxon>Plectus</taxon>
    </lineage>
</organism>
<dbReference type="AlphaFoldDB" id="A0A914UGX2"/>
<accession>A0A914UGX2</accession>
<proteinExistence type="predicted"/>
<keyword evidence="1" id="KW-1185">Reference proteome</keyword>
<reference evidence="2" key="1">
    <citation type="submission" date="2022-11" db="UniProtKB">
        <authorList>
            <consortium name="WormBaseParasite"/>
        </authorList>
    </citation>
    <scope>IDENTIFICATION</scope>
</reference>
<dbReference type="WBParaSite" id="PSAMB.scaffold10110size4343.g33074.t1">
    <property type="protein sequence ID" value="PSAMB.scaffold10110size4343.g33074.t1"/>
    <property type="gene ID" value="PSAMB.scaffold10110size4343.g33074"/>
</dbReference>
<evidence type="ECO:0000313" key="1">
    <source>
        <dbReference type="Proteomes" id="UP000887566"/>
    </source>
</evidence>
<dbReference type="Proteomes" id="UP000887566">
    <property type="component" value="Unplaced"/>
</dbReference>